<dbReference type="InterPro" id="IPR008250">
    <property type="entry name" value="ATPase_P-typ_transduc_dom_A_sf"/>
</dbReference>
<organism evidence="13 14">
    <name type="scientific">Haloarcula salina</name>
    <dbReference type="NCBI Taxonomy" id="1429914"/>
    <lineage>
        <taxon>Archaea</taxon>
        <taxon>Methanobacteriati</taxon>
        <taxon>Methanobacteriota</taxon>
        <taxon>Stenosarchaea group</taxon>
        <taxon>Halobacteria</taxon>
        <taxon>Halobacteriales</taxon>
        <taxon>Haloarculaceae</taxon>
        <taxon>Haloarcula</taxon>
    </lineage>
</organism>
<dbReference type="InterPro" id="IPR027256">
    <property type="entry name" value="P-typ_ATPase_IB"/>
</dbReference>
<dbReference type="PANTHER" id="PTHR43520:SF8">
    <property type="entry name" value="P-TYPE CU(+) TRANSPORTER"/>
    <property type="match status" value="1"/>
</dbReference>
<dbReference type="Proteomes" id="UP001166304">
    <property type="component" value="Unassembled WGS sequence"/>
</dbReference>
<reference evidence="13" key="1">
    <citation type="submission" date="2021-06" db="EMBL/GenBank/DDBJ databases">
        <title>New haloarchaea isolates fom saline soil.</title>
        <authorList>
            <person name="Duran-Viseras A."/>
            <person name="Sanchez-Porro C.S."/>
            <person name="Ventosa A."/>
        </authorList>
    </citation>
    <scope>NUCLEOTIDE SEQUENCE</scope>
    <source>
        <strain evidence="13">JCM 18369</strain>
    </source>
</reference>
<proteinExistence type="inferred from homology"/>
<evidence type="ECO:0000313" key="13">
    <source>
        <dbReference type="EMBL" id="MBV0901372.1"/>
    </source>
</evidence>
<evidence type="ECO:0000256" key="10">
    <source>
        <dbReference type="SAM" id="MobiDB-lite"/>
    </source>
</evidence>
<evidence type="ECO:0000256" key="4">
    <source>
        <dbReference type="ARBA" id="ARBA00022723"/>
    </source>
</evidence>
<dbReference type="NCBIfam" id="TIGR01525">
    <property type="entry name" value="ATPase-IB_hvy"/>
    <property type="match status" value="1"/>
</dbReference>
<evidence type="ECO:0000256" key="11">
    <source>
        <dbReference type="SAM" id="Phobius"/>
    </source>
</evidence>
<dbReference type="Pfam" id="PF00702">
    <property type="entry name" value="Hydrolase"/>
    <property type="match status" value="1"/>
</dbReference>
<evidence type="ECO:0000256" key="8">
    <source>
        <dbReference type="ARBA" id="ARBA00022989"/>
    </source>
</evidence>
<dbReference type="NCBIfam" id="TIGR01494">
    <property type="entry name" value="ATPase_P-type"/>
    <property type="match status" value="2"/>
</dbReference>
<dbReference type="SUPFAM" id="SSF81660">
    <property type="entry name" value="Metal cation-transporting ATPase, ATP-binding domain N"/>
    <property type="match status" value="1"/>
</dbReference>
<dbReference type="GO" id="GO:0016887">
    <property type="term" value="F:ATP hydrolysis activity"/>
    <property type="evidence" value="ECO:0007669"/>
    <property type="project" value="InterPro"/>
</dbReference>
<dbReference type="RefSeq" id="WP_162412589.1">
    <property type="nucleotide sequence ID" value="NZ_JAHQXE010000002.1"/>
</dbReference>
<protein>
    <submittedName>
        <fullName evidence="13">Cation-translocating P-type ATPase</fullName>
    </submittedName>
</protein>
<feature type="transmembrane region" description="Helical" evidence="11">
    <location>
        <begin position="444"/>
        <end position="464"/>
    </location>
</feature>
<dbReference type="GO" id="GO:0012505">
    <property type="term" value="C:endomembrane system"/>
    <property type="evidence" value="ECO:0007669"/>
    <property type="project" value="UniProtKB-SubCell"/>
</dbReference>
<comment type="subcellular location">
    <subcellularLocation>
        <location evidence="1">Endomembrane system</location>
        <topology evidence="1">Multi-pass membrane protein</topology>
    </subcellularLocation>
</comment>
<dbReference type="GO" id="GO:0043682">
    <property type="term" value="F:P-type divalent copper transporter activity"/>
    <property type="evidence" value="ECO:0007669"/>
    <property type="project" value="TreeGrafter"/>
</dbReference>
<evidence type="ECO:0000256" key="6">
    <source>
        <dbReference type="ARBA" id="ARBA00022840"/>
    </source>
</evidence>
<dbReference type="SUPFAM" id="SSF81665">
    <property type="entry name" value="Calcium ATPase, transmembrane domain M"/>
    <property type="match status" value="1"/>
</dbReference>
<comment type="caution">
    <text evidence="13">The sequence shown here is derived from an EMBL/GenBank/DDBJ whole genome shotgun (WGS) entry which is preliminary data.</text>
</comment>
<gene>
    <name evidence="13" type="ORF">KTS37_06170</name>
</gene>
<evidence type="ECO:0000259" key="12">
    <source>
        <dbReference type="PROSITE" id="PS50846"/>
    </source>
</evidence>
<dbReference type="Gene3D" id="3.30.70.100">
    <property type="match status" value="1"/>
</dbReference>
<evidence type="ECO:0000256" key="2">
    <source>
        <dbReference type="ARBA" id="ARBA00006024"/>
    </source>
</evidence>
<dbReference type="InterPro" id="IPR001757">
    <property type="entry name" value="P_typ_ATPase"/>
</dbReference>
<evidence type="ECO:0000256" key="7">
    <source>
        <dbReference type="ARBA" id="ARBA00022967"/>
    </source>
</evidence>
<dbReference type="GO" id="GO:0016020">
    <property type="term" value="C:membrane"/>
    <property type="evidence" value="ECO:0007669"/>
    <property type="project" value="InterPro"/>
</dbReference>
<keyword evidence="14" id="KW-1185">Reference proteome</keyword>
<dbReference type="SUPFAM" id="SSF56784">
    <property type="entry name" value="HAD-like"/>
    <property type="match status" value="1"/>
</dbReference>
<dbReference type="Pfam" id="PF00403">
    <property type="entry name" value="HMA"/>
    <property type="match status" value="1"/>
</dbReference>
<feature type="region of interest" description="Disordered" evidence="10">
    <location>
        <begin position="549"/>
        <end position="594"/>
    </location>
</feature>
<keyword evidence="5" id="KW-0547">Nucleotide-binding</keyword>
<dbReference type="PRINTS" id="PR00120">
    <property type="entry name" value="HATPASE"/>
</dbReference>
<dbReference type="InterPro" id="IPR023299">
    <property type="entry name" value="ATPase_P-typ_cyto_dom_N"/>
</dbReference>
<keyword evidence="9 11" id="KW-0472">Membrane</keyword>
<feature type="domain" description="HMA" evidence="12">
    <location>
        <begin position="75"/>
        <end position="141"/>
    </location>
</feature>
<keyword evidence="8 11" id="KW-1133">Transmembrane helix</keyword>
<dbReference type="SUPFAM" id="SSF81653">
    <property type="entry name" value="Calcium ATPase, transduction domain A"/>
    <property type="match status" value="1"/>
</dbReference>
<feature type="transmembrane region" description="Helical" evidence="11">
    <location>
        <begin position="416"/>
        <end position="438"/>
    </location>
</feature>
<keyword evidence="7" id="KW-1278">Translocase</keyword>
<dbReference type="InterPro" id="IPR036163">
    <property type="entry name" value="HMA_dom_sf"/>
</dbReference>
<dbReference type="Gene3D" id="3.40.50.1000">
    <property type="entry name" value="HAD superfamily/HAD-like"/>
    <property type="match status" value="2"/>
</dbReference>
<evidence type="ECO:0000256" key="5">
    <source>
        <dbReference type="ARBA" id="ARBA00022741"/>
    </source>
</evidence>
<dbReference type="InterPro" id="IPR023298">
    <property type="entry name" value="ATPase_P-typ_TM_dom_sf"/>
</dbReference>
<feature type="transmembrane region" description="Helical" evidence="11">
    <location>
        <begin position="264"/>
        <end position="282"/>
    </location>
</feature>
<dbReference type="InterPro" id="IPR006121">
    <property type="entry name" value="HMA_dom"/>
</dbReference>
<accession>A0AA41G746</accession>
<dbReference type="AlphaFoldDB" id="A0AA41G746"/>
<dbReference type="Gene3D" id="3.40.1110.10">
    <property type="entry name" value="Calcium-transporting ATPase, cytoplasmic domain N"/>
    <property type="match status" value="2"/>
</dbReference>
<dbReference type="PROSITE" id="PS01229">
    <property type="entry name" value="COF_2"/>
    <property type="match status" value="1"/>
</dbReference>
<evidence type="ECO:0000256" key="9">
    <source>
        <dbReference type="ARBA" id="ARBA00023136"/>
    </source>
</evidence>
<dbReference type="GO" id="GO:0005524">
    <property type="term" value="F:ATP binding"/>
    <property type="evidence" value="ECO:0007669"/>
    <property type="project" value="UniProtKB-KW"/>
</dbReference>
<dbReference type="CDD" id="cd00371">
    <property type="entry name" value="HMA"/>
    <property type="match status" value="1"/>
</dbReference>
<keyword evidence="3 11" id="KW-0812">Transmembrane</keyword>
<comment type="similarity">
    <text evidence="2">Belongs to the cation transport ATPase (P-type) (TC 3.A.3) family. Type IB subfamily.</text>
</comment>
<keyword evidence="6" id="KW-0067">ATP-binding</keyword>
<dbReference type="InterPro" id="IPR059000">
    <property type="entry name" value="ATPase_P-type_domA"/>
</dbReference>
<dbReference type="PANTHER" id="PTHR43520">
    <property type="entry name" value="ATP7, ISOFORM B"/>
    <property type="match status" value="1"/>
</dbReference>
<name>A0AA41G746_9EURY</name>
<dbReference type="FunFam" id="3.30.70.100:FF:000001">
    <property type="entry name" value="ATPase copper transporting beta"/>
    <property type="match status" value="1"/>
</dbReference>
<keyword evidence="4" id="KW-0479">Metal-binding</keyword>
<dbReference type="Gene3D" id="2.70.150.10">
    <property type="entry name" value="Calcium-transporting ATPase, cytoplasmic transduction domain A"/>
    <property type="match status" value="1"/>
</dbReference>
<dbReference type="InterPro" id="IPR044492">
    <property type="entry name" value="P_typ_ATPase_HD_dom"/>
</dbReference>
<sequence length="841" mass="87787">MTSRTDTDEQCALCGLAVTGTAVEGDSGDRYCCVGCRDVHQTLDSMPAVEPADIRDAVAADEPESVDDSPPEGHERLFLRVNGMHCATCEAFIESLAADTDGITAVAVSYVTETARVDYDPDRLTPAEVRDALSAAGYTATDREDTVAEHAAEEDLMWRVAAGAMLGMWVMMPYVIFVYPLHFGLYGPDLMAFTREQVTGHYHLYGVLFLFTTLVLGYTGGPLLRGAYVSLRTRSPNMDLLVSLAAVSAYLYSTLAAILGRIDLYFDVTIAIVVVVTAGTYYESKIKRSATERLADLHTARAAEATVQADDGTTRTVPTGDLSAGDEVLVRAGDRIPVDGTVSEGDGTVDEAVVTGESLPVSKRPSDTVVGGSVLTDGAIVVEVGEGATSSVDRISDLMWDLQSTNRGIQQLADRLAVVFVPGVLTLALLAGLGYLAVGAGVTRALLVALTVLLVSCPCSLGLATPLAVASAIREAIEHGIVVFDETIFERVRDVDVVVFDKTGTLTTGDLRVVETDAPDDVLAAAAALEQRASHPVAGAIVDAFGGHFSDRDGPPTAADGGTRSDDGRSPAERGRPADSNDSQGAAPSSEGGADALPIEEFQRHGTGVSGRVDGHRVLVGHPDLFADRGWAVPEAIASRAETAREDGSLPVVVGRDGDASGLLVLRDEPREAWSETLAALADRDVEVVVLTGDDERAAVGFADHPAVEHVFAGVPPEGKAETVRRFGRDRCVAMVGDGTNDGPALASADLGIALGGGTALAVDAADIAIVDDDLSAIETVFDLSTAAGARVKQNVGWAFCYNAVAIPVAILGLLNPLVAAAAMASSSLLVVFNSGRALLE</sequence>
<dbReference type="SFLD" id="SFLDS00003">
    <property type="entry name" value="Haloacid_Dehalogenase"/>
    <property type="match status" value="1"/>
</dbReference>
<evidence type="ECO:0000313" key="14">
    <source>
        <dbReference type="Proteomes" id="UP001166304"/>
    </source>
</evidence>
<dbReference type="Pfam" id="PF00122">
    <property type="entry name" value="E1-E2_ATPase"/>
    <property type="match status" value="1"/>
</dbReference>
<evidence type="ECO:0000256" key="3">
    <source>
        <dbReference type="ARBA" id="ARBA00022692"/>
    </source>
</evidence>
<dbReference type="GO" id="GO:0055070">
    <property type="term" value="P:copper ion homeostasis"/>
    <property type="evidence" value="ECO:0007669"/>
    <property type="project" value="TreeGrafter"/>
</dbReference>
<feature type="transmembrane region" description="Helical" evidence="11">
    <location>
        <begin position="160"/>
        <end position="182"/>
    </location>
</feature>
<evidence type="ECO:0000256" key="1">
    <source>
        <dbReference type="ARBA" id="ARBA00004127"/>
    </source>
</evidence>
<dbReference type="InterPro" id="IPR036412">
    <property type="entry name" value="HAD-like_sf"/>
</dbReference>
<dbReference type="SUPFAM" id="SSF55008">
    <property type="entry name" value="HMA, heavy metal-associated domain"/>
    <property type="match status" value="1"/>
</dbReference>
<dbReference type="PRINTS" id="PR00119">
    <property type="entry name" value="CATATPASE"/>
</dbReference>
<dbReference type="PROSITE" id="PS00154">
    <property type="entry name" value="ATPASE_E1_E2"/>
    <property type="match status" value="1"/>
</dbReference>
<dbReference type="SFLD" id="SFLDF00027">
    <property type="entry name" value="p-type_atpase"/>
    <property type="match status" value="1"/>
</dbReference>
<dbReference type="EMBL" id="JAHQXE010000002">
    <property type="protein sequence ID" value="MBV0901372.1"/>
    <property type="molecule type" value="Genomic_DNA"/>
</dbReference>
<feature type="transmembrane region" description="Helical" evidence="11">
    <location>
        <begin position="240"/>
        <end position="258"/>
    </location>
</feature>
<dbReference type="InterPro" id="IPR018303">
    <property type="entry name" value="ATPase_P-typ_P_site"/>
</dbReference>
<feature type="transmembrane region" description="Helical" evidence="11">
    <location>
        <begin position="796"/>
        <end position="815"/>
    </location>
</feature>
<dbReference type="PROSITE" id="PS50846">
    <property type="entry name" value="HMA_2"/>
    <property type="match status" value="1"/>
</dbReference>
<feature type="transmembrane region" description="Helical" evidence="11">
    <location>
        <begin position="202"/>
        <end position="219"/>
    </location>
</feature>
<dbReference type="GO" id="GO:0005507">
    <property type="term" value="F:copper ion binding"/>
    <property type="evidence" value="ECO:0007669"/>
    <property type="project" value="TreeGrafter"/>
</dbReference>
<dbReference type="SFLD" id="SFLDG00002">
    <property type="entry name" value="C1.7:_P-type_atpase_like"/>
    <property type="match status" value="1"/>
</dbReference>
<dbReference type="InterPro" id="IPR023214">
    <property type="entry name" value="HAD_sf"/>
</dbReference>
<feature type="compositionally biased region" description="Basic and acidic residues" evidence="10">
    <location>
        <begin position="563"/>
        <end position="579"/>
    </location>
</feature>